<evidence type="ECO:0000256" key="1">
    <source>
        <dbReference type="ARBA" id="ARBA00022763"/>
    </source>
</evidence>
<feature type="domain" description="GmrSD restriction endonucleases N-terminal" evidence="3">
    <location>
        <begin position="10"/>
        <end position="229"/>
    </location>
</feature>
<dbReference type="InterPro" id="IPR036388">
    <property type="entry name" value="WH-like_DNA-bd_sf"/>
</dbReference>
<dbReference type="Gene3D" id="1.10.10.10">
    <property type="entry name" value="Winged helix-like DNA-binding domain superfamily/Winged helix DNA-binding domain"/>
    <property type="match status" value="1"/>
</dbReference>
<evidence type="ECO:0000259" key="3">
    <source>
        <dbReference type="Pfam" id="PF03235"/>
    </source>
</evidence>
<evidence type="ECO:0000313" key="5">
    <source>
        <dbReference type="EMBL" id="RAO24672.1"/>
    </source>
</evidence>
<evidence type="ECO:0000313" key="6">
    <source>
        <dbReference type="Proteomes" id="UP000249045"/>
    </source>
</evidence>
<dbReference type="Pfam" id="PF03235">
    <property type="entry name" value="GmrSD_N"/>
    <property type="match status" value="1"/>
</dbReference>
<evidence type="ECO:0008006" key="7">
    <source>
        <dbReference type="Google" id="ProtNLM"/>
    </source>
</evidence>
<dbReference type="EMBL" id="PYAC01000001">
    <property type="protein sequence ID" value="RAO24672.1"/>
    <property type="molecule type" value="Genomic_DNA"/>
</dbReference>
<sequence>MVAAAETTLQGLLEGTKQYQVPLYQRTYSWTKAQLARLWEDVRKLAEDRVDNPGATHFIGSLVLAPSPANGPAGLAEFLVVDGQQRLTSLTILLCAIRDHRAQHEDPKHRDRLNQQYLTNPWEQGQRRWKLVPTQADRDAYVACLESSPEAGGVDPVGVAYQFFANQLAAADDPDDPLDIERIESAVITGLALVSVTAQPGDNVYRIFESLNNTGLKLTQGDLLRNYLFMRLPVRGETVYQALWLPLQSRLTSAELELLFWLDLVHHDPRIKQTDIYAAQQTRLEQLRSEEEIEAQVQRFSRLGALLRVILHPGEEQDPDVQRRLERLSAWGTTTVYPLLLHLLDRRENGTATSAEVTSAMLYIESFFVRRLVIGRATANINRILLSVVTEMDRDLPVDQAVHSYLSVGRKYYATDESVRAAVRSIPYYLNGRPHQRNLVLRWLEESYGSKEPVALDSLTIEHVLPQTSTSEWRQMLAPDLGPEENVGEAHEALVHTLGNLTLTGYNSELSNSSFPVKRVQLGKSGIVLNQEIAAQDRWGRPEIHARADALAERIISIWRGPTEQAVDQSVVPWDVMNKALAELPAGSWTTYGDLAALIGTAPVPVGARLANHPVPNAHRVLQVEGTVSPGFRWLDPNRTDDPRALLRAEGVQFDQYDRADQAQRIGTEELAQLAGVTPDDLPERLPRPRADQEVDYAARFLEQLTALQGPAVATATQVVLEAWIAIGGTLLFGTRDETSCFLMARDRRHELGDVWPATIYPSGKFEVVFQHLSVRPPFGDVALRKELRQRLNQLPGVDIAAAKIALRPGFPLTVLTDSDARDALLDHLRWFYDQAQLPASEELIMV</sequence>
<proteinExistence type="predicted"/>
<reference evidence="5 6" key="1">
    <citation type="submission" date="2018-03" db="EMBL/GenBank/DDBJ databases">
        <title>Defining the species Micromonospora saelicesensis and Micromonospora noduli under the framework of genomics.</title>
        <authorList>
            <person name="Riesco R."/>
            <person name="Trujillo M.E."/>
        </authorList>
    </citation>
    <scope>NUCLEOTIDE SEQUENCE [LARGE SCALE GENOMIC DNA]</scope>
    <source>
        <strain evidence="5 6">MED15</strain>
    </source>
</reference>
<dbReference type="SUPFAM" id="SSF46767">
    <property type="entry name" value="Methylated DNA-protein cysteine methyltransferase, C-terminal domain"/>
    <property type="match status" value="1"/>
</dbReference>
<dbReference type="Proteomes" id="UP000249045">
    <property type="component" value="Unassembled WGS sequence"/>
</dbReference>
<dbReference type="RefSeq" id="WP_112698147.1">
    <property type="nucleotide sequence ID" value="NZ_PYAC01000001.1"/>
</dbReference>
<dbReference type="Pfam" id="PF07510">
    <property type="entry name" value="GmrSD_C"/>
    <property type="match status" value="1"/>
</dbReference>
<feature type="domain" description="Methylated-DNA-[protein]-cysteine S-methyltransferase DNA binding" evidence="2">
    <location>
        <begin position="579"/>
        <end position="652"/>
    </location>
</feature>
<keyword evidence="1" id="KW-0227">DNA damage</keyword>
<accession>A0ABX9D7Z0</accession>
<organism evidence="5 6">
    <name type="scientific">Micromonospora noduli</name>
    <dbReference type="NCBI Taxonomy" id="709876"/>
    <lineage>
        <taxon>Bacteria</taxon>
        <taxon>Bacillati</taxon>
        <taxon>Actinomycetota</taxon>
        <taxon>Actinomycetes</taxon>
        <taxon>Micromonosporales</taxon>
        <taxon>Micromonosporaceae</taxon>
        <taxon>Micromonospora</taxon>
    </lineage>
</organism>
<comment type="caution">
    <text evidence="5">The sequence shown here is derived from an EMBL/GenBank/DDBJ whole genome shotgun (WGS) entry which is preliminary data.</text>
</comment>
<evidence type="ECO:0000259" key="2">
    <source>
        <dbReference type="Pfam" id="PF01035"/>
    </source>
</evidence>
<dbReference type="PANTHER" id="PTHR35149">
    <property type="entry name" value="SLL5132 PROTEIN"/>
    <property type="match status" value="1"/>
</dbReference>
<evidence type="ECO:0000259" key="4">
    <source>
        <dbReference type="Pfam" id="PF07510"/>
    </source>
</evidence>
<dbReference type="InterPro" id="IPR004919">
    <property type="entry name" value="GmrSD_N"/>
</dbReference>
<dbReference type="InterPro" id="IPR036217">
    <property type="entry name" value="MethylDNA_cys_MeTrfase_DNAb"/>
</dbReference>
<dbReference type="Pfam" id="PF01035">
    <property type="entry name" value="DNA_binding_1"/>
    <property type="match status" value="1"/>
</dbReference>
<gene>
    <name evidence="5" type="ORF">MED15_00430</name>
</gene>
<dbReference type="InterPro" id="IPR014048">
    <property type="entry name" value="MethylDNA_cys_MeTrfase_DNA-bd"/>
</dbReference>
<feature type="domain" description="GmrSD restriction endonucleases C-terminal" evidence="4">
    <location>
        <begin position="415"/>
        <end position="553"/>
    </location>
</feature>
<keyword evidence="6" id="KW-1185">Reference proteome</keyword>
<protein>
    <recommendedName>
        <fullName evidence="7">DUF262 domain-containing protein</fullName>
    </recommendedName>
</protein>
<dbReference type="InterPro" id="IPR011089">
    <property type="entry name" value="GmrSD_C"/>
</dbReference>
<dbReference type="PANTHER" id="PTHR35149:SF2">
    <property type="entry name" value="DUF262 DOMAIN-CONTAINING PROTEIN"/>
    <property type="match status" value="1"/>
</dbReference>
<name>A0ABX9D7Z0_9ACTN</name>